<dbReference type="EMBL" id="NMUH01000367">
    <property type="protein sequence ID" value="MQL77793.1"/>
    <property type="molecule type" value="Genomic_DNA"/>
</dbReference>
<dbReference type="AlphaFoldDB" id="A0A843U8W2"/>
<evidence type="ECO:0000313" key="3">
    <source>
        <dbReference type="Proteomes" id="UP000652761"/>
    </source>
</evidence>
<feature type="compositionally biased region" description="Basic and acidic residues" evidence="1">
    <location>
        <begin position="62"/>
        <end position="84"/>
    </location>
</feature>
<comment type="caution">
    <text evidence="2">The sequence shown here is derived from an EMBL/GenBank/DDBJ whole genome shotgun (WGS) entry which is preliminary data.</text>
</comment>
<sequence>MLPLIDFPLASRLQNRRLRLPDLSSYHLCGLLTRARRSSCDWSVCAWEVVQVNRSLQFDDKPTRRQADVLTEQKKDIGEGRERPTPGSIPGWRWVYPVADARHWATVADTSEQRLVGGTKLQFLHLQVVE</sequence>
<gene>
    <name evidence="2" type="ORF">Taro_010211</name>
</gene>
<evidence type="ECO:0000256" key="1">
    <source>
        <dbReference type="SAM" id="MobiDB-lite"/>
    </source>
</evidence>
<keyword evidence="3" id="KW-1185">Reference proteome</keyword>
<reference evidence="2" key="1">
    <citation type="submission" date="2017-07" db="EMBL/GenBank/DDBJ databases">
        <title>Taro Niue Genome Assembly and Annotation.</title>
        <authorList>
            <person name="Atibalentja N."/>
            <person name="Keating K."/>
            <person name="Fields C.J."/>
        </authorList>
    </citation>
    <scope>NUCLEOTIDE SEQUENCE</scope>
    <source>
        <strain evidence="2">Niue_2</strain>
        <tissue evidence="2">Leaf</tissue>
    </source>
</reference>
<proteinExistence type="predicted"/>
<name>A0A843U8W2_COLES</name>
<accession>A0A843U8W2</accession>
<feature type="region of interest" description="Disordered" evidence="1">
    <location>
        <begin position="62"/>
        <end position="88"/>
    </location>
</feature>
<protein>
    <submittedName>
        <fullName evidence="2">Uncharacterized protein</fullName>
    </submittedName>
</protein>
<organism evidence="2 3">
    <name type="scientific">Colocasia esculenta</name>
    <name type="common">Wild taro</name>
    <name type="synonym">Arum esculentum</name>
    <dbReference type="NCBI Taxonomy" id="4460"/>
    <lineage>
        <taxon>Eukaryota</taxon>
        <taxon>Viridiplantae</taxon>
        <taxon>Streptophyta</taxon>
        <taxon>Embryophyta</taxon>
        <taxon>Tracheophyta</taxon>
        <taxon>Spermatophyta</taxon>
        <taxon>Magnoliopsida</taxon>
        <taxon>Liliopsida</taxon>
        <taxon>Araceae</taxon>
        <taxon>Aroideae</taxon>
        <taxon>Colocasieae</taxon>
        <taxon>Colocasia</taxon>
    </lineage>
</organism>
<dbReference type="Proteomes" id="UP000652761">
    <property type="component" value="Unassembled WGS sequence"/>
</dbReference>
<evidence type="ECO:0000313" key="2">
    <source>
        <dbReference type="EMBL" id="MQL77793.1"/>
    </source>
</evidence>